<feature type="compositionally biased region" description="Acidic residues" evidence="11">
    <location>
        <begin position="210"/>
        <end position="236"/>
    </location>
</feature>
<evidence type="ECO:0000256" key="2">
    <source>
        <dbReference type="ARBA" id="ARBA00004496"/>
    </source>
</evidence>
<comment type="caution">
    <text evidence="13">The sequence shown here is derived from an EMBL/GenBank/DDBJ whole genome shotgun (WGS) entry which is preliminary data.</text>
</comment>
<keyword evidence="8" id="KW-0862">Zinc</keyword>
<feature type="region of interest" description="Disordered" evidence="11">
    <location>
        <begin position="185"/>
        <end position="261"/>
    </location>
</feature>
<comment type="similarity">
    <text evidence="10">Belongs to the REI1 family.</text>
</comment>
<dbReference type="SUPFAM" id="SSF57667">
    <property type="entry name" value="beta-beta-alpha zinc fingers"/>
    <property type="match status" value="2"/>
</dbReference>
<dbReference type="Proteomes" id="UP001331761">
    <property type="component" value="Unassembled WGS sequence"/>
</dbReference>
<dbReference type="GO" id="GO:0005634">
    <property type="term" value="C:nucleus"/>
    <property type="evidence" value="ECO:0007669"/>
    <property type="project" value="UniProtKB-SubCell"/>
</dbReference>
<keyword evidence="7" id="KW-0677">Repeat</keyword>
<dbReference type="InterPro" id="IPR036236">
    <property type="entry name" value="Znf_C2H2_sf"/>
</dbReference>
<evidence type="ECO:0000256" key="4">
    <source>
        <dbReference type="ARBA" id="ARBA00022490"/>
    </source>
</evidence>
<dbReference type="InterPro" id="IPR040025">
    <property type="entry name" value="Znf622/Rei1/Reh1"/>
</dbReference>
<dbReference type="Gene3D" id="3.30.390.110">
    <property type="match status" value="1"/>
</dbReference>
<keyword evidence="6" id="KW-0479">Metal-binding</keyword>
<evidence type="ECO:0000256" key="10">
    <source>
        <dbReference type="ARBA" id="ARBA00034126"/>
    </source>
</evidence>
<accession>A0AAN8G4Q6</accession>
<dbReference type="GO" id="GO:0030687">
    <property type="term" value="C:preribosome, large subunit precursor"/>
    <property type="evidence" value="ECO:0007669"/>
    <property type="project" value="TreeGrafter"/>
</dbReference>
<proteinExistence type="inferred from homology"/>
<comment type="similarity">
    <text evidence="3">Belongs to the MAK16 family.</text>
</comment>
<feature type="domain" description="C2H2-type" evidence="12">
    <location>
        <begin position="293"/>
        <end position="315"/>
    </location>
</feature>
<dbReference type="Pfam" id="PF04874">
    <property type="entry name" value="Mak16"/>
    <property type="match status" value="1"/>
</dbReference>
<evidence type="ECO:0000313" key="14">
    <source>
        <dbReference type="Proteomes" id="UP001331761"/>
    </source>
</evidence>
<protein>
    <submittedName>
        <fullName evidence="13">C2H2-type domain-containing protein</fullName>
    </submittedName>
</protein>
<keyword evidence="4" id="KW-0963">Cytoplasm</keyword>
<evidence type="ECO:0000256" key="6">
    <source>
        <dbReference type="ARBA" id="ARBA00022723"/>
    </source>
</evidence>
<dbReference type="PROSITE" id="PS00028">
    <property type="entry name" value="ZINC_FINGER_C2H2_1"/>
    <property type="match status" value="1"/>
</dbReference>
<evidence type="ECO:0000259" key="12">
    <source>
        <dbReference type="PROSITE" id="PS00028"/>
    </source>
</evidence>
<organism evidence="13 14">
    <name type="scientific">Trichostrongylus colubriformis</name>
    <name type="common">Black scour worm</name>
    <dbReference type="NCBI Taxonomy" id="6319"/>
    <lineage>
        <taxon>Eukaryota</taxon>
        <taxon>Metazoa</taxon>
        <taxon>Ecdysozoa</taxon>
        <taxon>Nematoda</taxon>
        <taxon>Chromadorea</taxon>
        <taxon>Rhabditida</taxon>
        <taxon>Rhabditina</taxon>
        <taxon>Rhabditomorpha</taxon>
        <taxon>Strongyloidea</taxon>
        <taxon>Trichostrongylidae</taxon>
        <taxon>Trichostrongylus</taxon>
    </lineage>
</organism>
<dbReference type="SMART" id="SM00355">
    <property type="entry name" value="ZnF_C2H2"/>
    <property type="match status" value="3"/>
</dbReference>
<keyword evidence="5" id="KW-0690">Ribosome biogenesis</keyword>
<dbReference type="InterPro" id="IPR003604">
    <property type="entry name" value="Matrin/U1-like-C_Znf_C2H2"/>
</dbReference>
<dbReference type="FunFam" id="3.30.390.110:FF:000001">
    <property type="entry name" value="Protein MAK16 homolog"/>
    <property type="match status" value="1"/>
</dbReference>
<dbReference type="GO" id="GO:0003676">
    <property type="term" value="F:nucleic acid binding"/>
    <property type="evidence" value="ECO:0007669"/>
    <property type="project" value="InterPro"/>
</dbReference>
<reference evidence="13 14" key="1">
    <citation type="submission" date="2019-10" db="EMBL/GenBank/DDBJ databases">
        <title>Assembly and Annotation for the nematode Trichostrongylus colubriformis.</title>
        <authorList>
            <person name="Martin J."/>
        </authorList>
    </citation>
    <scope>NUCLEOTIDE SEQUENCE [LARGE SCALE GENOMIC DNA]</scope>
    <source>
        <strain evidence="13">G859</strain>
        <tissue evidence="13">Whole worm</tissue>
    </source>
</reference>
<gene>
    <name evidence="13" type="ORF">GCK32_007966</name>
</gene>
<evidence type="ECO:0000313" key="13">
    <source>
        <dbReference type="EMBL" id="KAK5983500.1"/>
    </source>
</evidence>
<dbReference type="InterPro" id="IPR041661">
    <property type="entry name" value="ZN622/Rei1/Reh1_Znf-C2H2"/>
</dbReference>
<evidence type="ECO:0000256" key="1">
    <source>
        <dbReference type="ARBA" id="ARBA00004123"/>
    </source>
</evidence>
<dbReference type="PANTHER" id="PTHR13182:SF8">
    <property type="entry name" value="CYTOPLASMIC 60S SUBUNIT BIOGENESIS FACTOR ZNF622"/>
    <property type="match status" value="1"/>
</dbReference>
<keyword evidence="14" id="KW-1185">Reference proteome</keyword>
<comment type="subcellular location">
    <subcellularLocation>
        <location evidence="2">Cytoplasm</location>
    </subcellularLocation>
    <subcellularLocation>
        <location evidence="1">Nucleus</location>
    </subcellularLocation>
</comment>
<dbReference type="PANTHER" id="PTHR13182">
    <property type="entry name" value="ZINC FINGER PROTEIN 622"/>
    <property type="match status" value="1"/>
</dbReference>
<dbReference type="InterPro" id="IPR006958">
    <property type="entry name" value="Mak16"/>
</dbReference>
<keyword evidence="9" id="KW-0539">Nucleus</keyword>
<dbReference type="EMBL" id="WIXE01003915">
    <property type="protein sequence ID" value="KAK5983500.1"/>
    <property type="molecule type" value="Genomic_DNA"/>
</dbReference>
<evidence type="ECO:0000256" key="8">
    <source>
        <dbReference type="ARBA" id="ARBA00022833"/>
    </source>
</evidence>
<dbReference type="Gene3D" id="3.30.160.60">
    <property type="entry name" value="Classic Zinc Finger"/>
    <property type="match status" value="1"/>
</dbReference>
<dbReference type="Pfam" id="PF12874">
    <property type="entry name" value="zf-met"/>
    <property type="match status" value="1"/>
</dbReference>
<feature type="compositionally biased region" description="Acidic residues" evidence="11">
    <location>
        <begin position="187"/>
        <end position="199"/>
    </location>
</feature>
<name>A0AAN8G4Q6_TRICO</name>
<dbReference type="Pfam" id="PF12756">
    <property type="entry name" value="zf-C2H2_2"/>
    <property type="match status" value="1"/>
</dbReference>
<evidence type="ECO:0000256" key="3">
    <source>
        <dbReference type="ARBA" id="ARBA00005514"/>
    </source>
</evidence>
<dbReference type="Pfam" id="PF01778">
    <property type="entry name" value="Ribosomal_L28e"/>
    <property type="match status" value="1"/>
</dbReference>
<dbReference type="SMART" id="SM00451">
    <property type="entry name" value="ZnF_U1"/>
    <property type="match status" value="1"/>
</dbReference>
<evidence type="ECO:0000256" key="7">
    <source>
        <dbReference type="ARBA" id="ARBA00022737"/>
    </source>
</evidence>
<dbReference type="InterPro" id="IPR013087">
    <property type="entry name" value="Znf_C2H2_type"/>
</dbReference>
<dbReference type="GO" id="GO:0008270">
    <property type="term" value="F:zinc ion binding"/>
    <property type="evidence" value="ECO:0007669"/>
    <property type="project" value="InterPro"/>
</dbReference>
<evidence type="ECO:0000256" key="9">
    <source>
        <dbReference type="ARBA" id="ARBA00023242"/>
    </source>
</evidence>
<evidence type="ECO:0000256" key="5">
    <source>
        <dbReference type="ARBA" id="ARBA00022517"/>
    </source>
</evidence>
<evidence type="ECO:0000256" key="11">
    <source>
        <dbReference type="SAM" id="MobiDB-lite"/>
    </source>
</evidence>
<dbReference type="InterPro" id="IPR029004">
    <property type="entry name" value="Ribosomal_eL28/Mak16"/>
</dbReference>
<feature type="compositionally biased region" description="Basic residues" evidence="11">
    <location>
        <begin position="241"/>
        <end position="253"/>
    </location>
</feature>
<dbReference type="AlphaFoldDB" id="A0AAN8G4Q6"/>
<sequence length="551" mass="63596">MQCDDITWNILRKGQCAFKAWTKPTLFCRNEMNLTGLCNRASCPLANSQYATVREENGVCYLYCKVIERSHYPRRLWEKTKLSKDMNKALEQISDALLHWSEYVRHKCKARLMRIHQYLIRMRRMAIKGTQKKIIPVARKVERREKRREEKALVAAKLDKAIESELLSRLRSFVSDVGRMQYVADFESSDDEEEEDIEDAAGGHWSPPDTDSEEEDWQRPEESDEDEEESEGETSEEPPKKKPKKKDSKKKESKKVSELPPVTAEQFRDKVLSFRSEQEALKKEEDDVAALYCATCRKKLKSRNALADHLASKKHKEMETRAPKGPKQPRKAIPITSCLFCPQTTSSKEEAAEHMRFHHGFVLPDRKYLVDEEGMLKYLGLKVGAGRCCIFCPDIRSRFATTAACQAHMRDKQHCKVNRDPEGMLEFAEYYDYSPMYENDKQSASSDSFYDDGWSLTLPSGAKIGHRSLMLYYRQYLRPTDASKPVNVGKAALEKARGLYPALAWTGTTGTVAKQTARDLQFLQRYRRRFDLRVGVKSNKLFKSQGRMGDN</sequence>
<dbReference type="GO" id="GO:0005737">
    <property type="term" value="C:cytoplasm"/>
    <property type="evidence" value="ECO:0007669"/>
    <property type="project" value="UniProtKB-SubCell"/>
</dbReference>
<dbReference type="GO" id="GO:0042273">
    <property type="term" value="P:ribosomal large subunit biogenesis"/>
    <property type="evidence" value="ECO:0007669"/>
    <property type="project" value="UniProtKB-ARBA"/>
</dbReference>